<dbReference type="RefSeq" id="WP_353068570.1">
    <property type="nucleotide sequence ID" value="NZ_CP132932.1"/>
</dbReference>
<keyword evidence="1" id="KW-1133">Transmembrane helix</keyword>
<feature type="transmembrane region" description="Helical" evidence="1">
    <location>
        <begin position="48"/>
        <end position="65"/>
    </location>
</feature>
<accession>A0AAU7ZBD3</accession>
<sequence length="221" mass="24482">MELNELKAAWQLLEKALERGNQLSVAMLRQQKLDAASRSLRPLKLNQVFQIFFGVLFLVLAGLLWSTKPTAISVILGGVFVQAYGIGCVITAGIVFSALSRIDYAAPVVEVQGGLARVRRAYGICVVVAGLSWWFLWIPLLMLLLGLAHVDLYAYAPSVIWIGVVVGVAGLLGTYGMYVYSQRSSNMELRQFVERATFGRSLQNALQQLNEVRKFEEEVLT</sequence>
<feature type="transmembrane region" description="Helical" evidence="1">
    <location>
        <begin position="71"/>
        <end position="100"/>
    </location>
</feature>
<reference evidence="2" key="2">
    <citation type="journal article" date="2024" name="Environ. Microbiol.">
        <title>Genome analysis and description of Tunturibacter gen. nov. expands the diversity of Terriglobia in tundra soils.</title>
        <authorList>
            <person name="Messyasz A."/>
            <person name="Mannisto M.K."/>
            <person name="Kerkhof L.J."/>
            <person name="Haggblom M.M."/>
        </authorList>
    </citation>
    <scope>NUCLEOTIDE SEQUENCE</scope>
    <source>
        <strain evidence="2">M8UP23</strain>
    </source>
</reference>
<keyword evidence="1" id="KW-0472">Membrane</keyword>
<proteinExistence type="predicted"/>
<evidence type="ECO:0000256" key="1">
    <source>
        <dbReference type="SAM" id="Phobius"/>
    </source>
</evidence>
<reference evidence="2" key="1">
    <citation type="submission" date="2023-08" db="EMBL/GenBank/DDBJ databases">
        <authorList>
            <person name="Messyasz A."/>
            <person name="Mannisto M.K."/>
            <person name="Kerkhof L.J."/>
            <person name="Haggblom M."/>
        </authorList>
    </citation>
    <scope>NUCLEOTIDE SEQUENCE</scope>
    <source>
        <strain evidence="2">M8UP23</strain>
    </source>
</reference>
<protein>
    <recommendedName>
        <fullName evidence="3">Serine/threonine protein kinase</fullName>
    </recommendedName>
</protein>
<organism evidence="2">
    <name type="scientific">Tunturiibacter empetritectus</name>
    <dbReference type="NCBI Taxonomy" id="3069691"/>
    <lineage>
        <taxon>Bacteria</taxon>
        <taxon>Pseudomonadati</taxon>
        <taxon>Acidobacteriota</taxon>
        <taxon>Terriglobia</taxon>
        <taxon>Terriglobales</taxon>
        <taxon>Acidobacteriaceae</taxon>
        <taxon>Tunturiibacter</taxon>
    </lineage>
</organism>
<dbReference type="AlphaFoldDB" id="A0AAU7ZBD3"/>
<evidence type="ECO:0008006" key="3">
    <source>
        <dbReference type="Google" id="ProtNLM"/>
    </source>
</evidence>
<dbReference type="EMBL" id="CP132932">
    <property type="protein sequence ID" value="XCB25775.1"/>
    <property type="molecule type" value="Genomic_DNA"/>
</dbReference>
<dbReference type="KEGG" id="temp:RBB75_15175"/>
<keyword evidence="1" id="KW-0812">Transmembrane</keyword>
<feature type="transmembrane region" description="Helical" evidence="1">
    <location>
        <begin position="159"/>
        <end position="180"/>
    </location>
</feature>
<evidence type="ECO:0000313" key="2">
    <source>
        <dbReference type="EMBL" id="XCB25775.1"/>
    </source>
</evidence>
<feature type="transmembrane region" description="Helical" evidence="1">
    <location>
        <begin position="121"/>
        <end position="147"/>
    </location>
</feature>
<gene>
    <name evidence="2" type="ORF">RBB75_15175</name>
</gene>
<name>A0AAU7ZBD3_9BACT</name>